<evidence type="ECO:0000256" key="1">
    <source>
        <dbReference type="SAM" id="MobiDB-lite"/>
    </source>
</evidence>
<keyword evidence="2" id="KW-1185">Reference proteome</keyword>
<name>A0A914BZF1_9BILA</name>
<sequence>MGNKSCCIRRRSKQGSKFTPISSYGSQKTGREVSVNFLPHISEREFIEAIGMCGSCINWIKLIFKSFECQTFKGINGQRIIKQLQRSVFSLQFLSVYLIGRMH</sequence>
<dbReference type="AlphaFoldDB" id="A0A914BZF1"/>
<reference evidence="3" key="1">
    <citation type="submission" date="2022-11" db="UniProtKB">
        <authorList>
            <consortium name="WormBaseParasite"/>
        </authorList>
    </citation>
    <scope>IDENTIFICATION</scope>
</reference>
<evidence type="ECO:0000313" key="3">
    <source>
        <dbReference type="WBParaSite" id="ACRNAN_Path_1358.g5327.t1"/>
    </source>
</evidence>
<feature type="region of interest" description="Disordered" evidence="1">
    <location>
        <begin position="1"/>
        <end position="23"/>
    </location>
</feature>
<dbReference type="Proteomes" id="UP000887540">
    <property type="component" value="Unplaced"/>
</dbReference>
<protein>
    <submittedName>
        <fullName evidence="3">Uncharacterized protein</fullName>
    </submittedName>
</protein>
<organism evidence="2 3">
    <name type="scientific">Acrobeloides nanus</name>
    <dbReference type="NCBI Taxonomy" id="290746"/>
    <lineage>
        <taxon>Eukaryota</taxon>
        <taxon>Metazoa</taxon>
        <taxon>Ecdysozoa</taxon>
        <taxon>Nematoda</taxon>
        <taxon>Chromadorea</taxon>
        <taxon>Rhabditida</taxon>
        <taxon>Tylenchina</taxon>
        <taxon>Cephalobomorpha</taxon>
        <taxon>Cephaloboidea</taxon>
        <taxon>Cephalobidae</taxon>
        <taxon>Acrobeloides</taxon>
    </lineage>
</organism>
<proteinExistence type="predicted"/>
<evidence type="ECO:0000313" key="2">
    <source>
        <dbReference type="Proteomes" id="UP000887540"/>
    </source>
</evidence>
<dbReference type="WBParaSite" id="ACRNAN_Path_1358.g5327.t1">
    <property type="protein sequence ID" value="ACRNAN_Path_1358.g5327.t1"/>
    <property type="gene ID" value="ACRNAN_Path_1358.g5327"/>
</dbReference>
<accession>A0A914BZF1</accession>